<evidence type="ECO:0000256" key="2">
    <source>
        <dbReference type="ARBA" id="ARBA00022475"/>
    </source>
</evidence>
<evidence type="ECO:0000256" key="1">
    <source>
        <dbReference type="ARBA" id="ARBA00004651"/>
    </source>
</evidence>
<organism evidence="9 10">
    <name type="scientific">Sphingobacterium haloxyli</name>
    <dbReference type="NCBI Taxonomy" id="2100533"/>
    <lineage>
        <taxon>Bacteria</taxon>
        <taxon>Pseudomonadati</taxon>
        <taxon>Bacteroidota</taxon>
        <taxon>Sphingobacteriia</taxon>
        <taxon>Sphingobacteriales</taxon>
        <taxon>Sphingobacteriaceae</taxon>
        <taxon>Sphingobacterium</taxon>
    </lineage>
</organism>
<dbReference type="GO" id="GO:0005886">
    <property type="term" value="C:plasma membrane"/>
    <property type="evidence" value="ECO:0007669"/>
    <property type="project" value="UniProtKB-SubCell"/>
</dbReference>
<keyword evidence="5 6" id="KW-0472">Membrane</keyword>
<feature type="transmembrane region" description="Helical" evidence="6">
    <location>
        <begin position="379"/>
        <end position="402"/>
    </location>
</feature>
<dbReference type="InterPro" id="IPR025857">
    <property type="entry name" value="MacB_PCD"/>
</dbReference>
<protein>
    <submittedName>
        <fullName evidence="9">ABC transporter permease</fullName>
    </submittedName>
</protein>
<accession>A0A2S9J3J7</accession>
<feature type="transmembrane region" description="Helical" evidence="6">
    <location>
        <begin position="671"/>
        <end position="694"/>
    </location>
</feature>
<comment type="caution">
    <text evidence="9">The sequence shown here is derived from an EMBL/GenBank/DDBJ whole genome shotgun (WGS) entry which is preliminary data.</text>
</comment>
<dbReference type="OrthoDB" id="1451596at2"/>
<dbReference type="InterPro" id="IPR050250">
    <property type="entry name" value="Macrolide_Exporter_MacB"/>
</dbReference>
<feature type="transmembrane region" description="Helical" evidence="6">
    <location>
        <begin position="332"/>
        <end position="359"/>
    </location>
</feature>
<dbReference type="GO" id="GO:0022857">
    <property type="term" value="F:transmembrane transporter activity"/>
    <property type="evidence" value="ECO:0007669"/>
    <property type="project" value="TreeGrafter"/>
</dbReference>
<feature type="transmembrane region" description="Helical" evidence="6">
    <location>
        <begin position="423"/>
        <end position="448"/>
    </location>
</feature>
<keyword evidence="10" id="KW-1185">Reference proteome</keyword>
<proteinExistence type="predicted"/>
<evidence type="ECO:0000256" key="6">
    <source>
        <dbReference type="SAM" id="Phobius"/>
    </source>
</evidence>
<feature type="domain" description="MacB-like periplasmic core" evidence="8">
    <location>
        <begin position="22"/>
        <end position="202"/>
    </location>
</feature>
<dbReference type="PANTHER" id="PTHR30572:SF18">
    <property type="entry name" value="ABC-TYPE MACROLIDE FAMILY EXPORT SYSTEM PERMEASE COMPONENT 2"/>
    <property type="match status" value="1"/>
</dbReference>
<dbReference type="PANTHER" id="PTHR30572">
    <property type="entry name" value="MEMBRANE COMPONENT OF TRANSPORTER-RELATED"/>
    <property type="match status" value="1"/>
</dbReference>
<feature type="transmembrane region" description="Helical" evidence="6">
    <location>
        <begin position="289"/>
        <end position="311"/>
    </location>
</feature>
<evidence type="ECO:0000256" key="3">
    <source>
        <dbReference type="ARBA" id="ARBA00022692"/>
    </source>
</evidence>
<dbReference type="AlphaFoldDB" id="A0A2S9J3J7"/>
<evidence type="ECO:0000259" key="7">
    <source>
        <dbReference type="Pfam" id="PF02687"/>
    </source>
</evidence>
<evidence type="ECO:0000313" key="10">
    <source>
        <dbReference type="Proteomes" id="UP000239711"/>
    </source>
</evidence>
<evidence type="ECO:0000256" key="5">
    <source>
        <dbReference type="ARBA" id="ARBA00023136"/>
    </source>
</evidence>
<feature type="transmembrane region" description="Helical" evidence="6">
    <location>
        <begin position="755"/>
        <end position="774"/>
    </location>
</feature>
<dbReference type="RefSeq" id="WP_105717052.1">
    <property type="nucleotide sequence ID" value="NZ_PVBQ01000007.1"/>
</dbReference>
<keyword evidence="3 6" id="KW-0812">Transmembrane</keyword>
<dbReference type="Proteomes" id="UP000239711">
    <property type="component" value="Unassembled WGS sequence"/>
</dbReference>
<feature type="domain" description="ABC3 transporter permease C-terminal" evidence="7">
    <location>
        <begin position="290"/>
        <end position="404"/>
    </location>
</feature>
<evidence type="ECO:0000313" key="9">
    <source>
        <dbReference type="EMBL" id="PRD47339.1"/>
    </source>
</evidence>
<dbReference type="Pfam" id="PF12704">
    <property type="entry name" value="MacB_PCD"/>
    <property type="match status" value="1"/>
</dbReference>
<keyword evidence="4 6" id="KW-1133">Transmembrane helix</keyword>
<evidence type="ECO:0000259" key="8">
    <source>
        <dbReference type="Pfam" id="PF12704"/>
    </source>
</evidence>
<evidence type="ECO:0000256" key="4">
    <source>
        <dbReference type="ARBA" id="ARBA00022989"/>
    </source>
</evidence>
<dbReference type="InterPro" id="IPR003838">
    <property type="entry name" value="ABC3_permease_C"/>
</dbReference>
<name>A0A2S9J3J7_9SPHI</name>
<feature type="transmembrane region" description="Helical" evidence="6">
    <location>
        <begin position="715"/>
        <end position="735"/>
    </location>
</feature>
<feature type="domain" description="ABC3 transporter permease C-terminal" evidence="7">
    <location>
        <begin position="674"/>
        <end position="787"/>
    </location>
</feature>
<reference evidence="9 10" key="1">
    <citation type="submission" date="2018-02" db="EMBL/GenBank/DDBJ databases">
        <title>The draft genome of Sphingobacterium sp. 5JN-11.</title>
        <authorList>
            <person name="Liu L."/>
            <person name="Li L."/>
            <person name="Liang L."/>
            <person name="Zhang X."/>
            <person name="Wang T."/>
        </authorList>
    </citation>
    <scope>NUCLEOTIDE SEQUENCE [LARGE SCALE GENOMIC DNA]</scope>
    <source>
        <strain evidence="9 10">5JN-11</strain>
    </source>
</reference>
<comment type="subcellular location">
    <subcellularLocation>
        <location evidence="1">Cell membrane</location>
        <topology evidence="1">Multi-pass membrane protein</topology>
    </subcellularLocation>
</comment>
<feature type="transmembrane region" description="Helical" evidence="6">
    <location>
        <begin position="20"/>
        <end position="41"/>
    </location>
</feature>
<gene>
    <name evidence="9" type="ORF">C5745_10995</name>
</gene>
<keyword evidence="2" id="KW-1003">Cell membrane</keyword>
<dbReference type="Pfam" id="PF02687">
    <property type="entry name" value="FtsX"/>
    <property type="match status" value="2"/>
</dbReference>
<dbReference type="EMBL" id="PVBQ01000007">
    <property type="protein sequence ID" value="PRD47339.1"/>
    <property type="molecule type" value="Genomic_DNA"/>
</dbReference>
<sequence>MFKNHIKIAWRNIIRHRSFACLNIAGLAVGLAASMLILSWVQHERSYDSFHTDADQLYRIKSMLDHEHFKAAVSPSPLAPELKERMSEVADFVRITLPRTHYFEYRDDQYEEKGVIYADTNFLDVFTFPLVAGHTTSALQRPDGIVITARIAKKYFNDENPIGKVLKIDHTQQVTVTGVLKDIPDNSHLQFDYVLPLTFLNKDHYLYPNDDWGHFIYHSYLRLQLPHSTHHTGLKALEQHINEIYREHVEGTLLKTTYQLQPLKDIHLHSQNLQVEWAARGNYQYVNTLFFVAIFILIVACINFMNLATARSTRRAKEVGLRKVIGAHRMQLIFQFLSEALMIAYFSFALAIGLVWISLPLFNNLANASLDAAFFNPSFFLSALGIATLTGFVAGIYPAIYLSSFIPIKVLKGIFGGSGSGNLVFRNTLVVIQFVVSIMLLVGTLLAYQQLNHLKNRNLGFDKSGLVYVPMIGDIWGQQQAYRNALRENPLTANFSVTDDVPTNLRSGTIDYHFEGKDPNSSLVLPTMDVDEHFLDVFDMQLIAGRSFSHQFGNDSSNYIVNETLVSHMGLSPQQAIGIPFTLWDKKGMIIGVVKDFNFKPASQVIEPIVLKYNDWGGMVVIKAPRNKLEVTLKALMQINTKLNPNFPFSYGFVDRDLEELYLGEQRLSNLFHFFALLAIFVSCLGLYGLSSYIAERRAKEIGIRKILGSSSISIFYLLSKNFLTLVAIAISIALPFSWYAGKTWLASFAYRIDIHWNILILAAGIATLTAMVTTSYQAWKAARANPVDSLRDE</sequence>